<dbReference type="Pfam" id="PF09924">
    <property type="entry name" value="LPG_synthase_C"/>
    <property type="match status" value="1"/>
</dbReference>
<sequence>MKDSLAVRFTAGLTMLSGLTATLAPLSLRLKEHPRLFHALVPYEVYHLSNTLSVLLGFLTIYLSLNLFRRKKNAWLITLLLSTALTLLQLARYGSEHSHFFHLDIPTYSALPACLSIIALLLARKSFTVKSEPIRFFEFLKKAIVSLLAVLIYGIVGFFLLDKKDSTINFNFSQALIATIKEITLIGNGQVWQGSRFARWFLDSLHLFGIASALSIAYNIFRPIRYRLIYQPKERELAALLLDKYGDSSLDYFKLMPDKSYFFCSTGNGFIAYKTELNVAIALGDATASGDNLELLVQEFLEFCREMDWSTAFLQTSPNNLPIYEKLGLKAIKVGEDAVVDLDKFCSDTIKKKTFKSVIKKFDKEGYQLTEHQAPHDESLLNEMEEISKQWLSLPGRRERGFSLGQFNREDLQKNKIYAVRKASGEATAFVNEIRSYSRVGEGKETTIDMMRYRVDAESGTMDYLFAKLLLSLRAQGFTKFSLGLAALSGVGEAAEDNLYEKTLHQVYEHLNRFFSYKGLRSYKAKFDPLWEERFLVYSGKTKELVKAGLAIAKVTEE</sequence>
<dbReference type="Proteomes" id="UP000664277">
    <property type="component" value="Unassembled WGS sequence"/>
</dbReference>
<comment type="caution">
    <text evidence="8">The sequence shown here is derived from an EMBL/GenBank/DDBJ whole genome shotgun (WGS) entry which is preliminary data.</text>
</comment>
<evidence type="ECO:0000256" key="5">
    <source>
        <dbReference type="ARBA" id="ARBA00023136"/>
    </source>
</evidence>
<name>A0A8J7PI35_9BACT</name>
<evidence type="ECO:0000256" key="1">
    <source>
        <dbReference type="ARBA" id="ARBA00004651"/>
    </source>
</evidence>
<dbReference type="PANTHER" id="PTHR34697:SF2">
    <property type="entry name" value="PHOSPHATIDYLGLYCEROL LYSYLTRANSFERASE"/>
    <property type="match status" value="1"/>
</dbReference>
<evidence type="ECO:0000313" key="9">
    <source>
        <dbReference type="Proteomes" id="UP000664277"/>
    </source>
</evidence>
<organism evidence="8 9">
    <name type="scientific">Candidatus Obscuribacter phosphatis</name>
    <dbReference type="NCBI Taxonomy" id="1906157"/>
    <lineage>
        <taxon>Bacteria</taxon>
        <taxon>Bacillati</taxon>
        <taxon>Candidatus Melainabacteria</taxon>
        <taxon>Candidatus Obscuribacterales</taxon>
        <taxon>Candidatus Obscuribacteraceae</taxon>
        <taxon>Candidatus Obscuribacter</taxon>
    </lineage>
</organism>
<evidence type="ECO:0000259" key="7">
    <source>
        <dbReference type="Pfam" id="PF09924"/>
    </source>
</evidence>
<dbReference type="GO" id="GO:0016755">
    <property type="term" value="F:aminoacyltransferase activity"/>
    <property type="evidence" value="ECO:0007669"/>
    <property type="project" value="TreeGrafter"/>
</dbReference>
<dbReference type="InterPro" id="IPR024320">
    <property type="entry name" value="LPG_synthase_C"/>
</dbReference>
<dbReference type="EMBL" id="JAFLCK010000025">
    <property type="protein sequence ID" value="MBN8661797.1"/>
    <property type="molecule type" value="Genomic_DNA"/>
</dbReference>
<keyword evidence="5 6" id="KW-0472">Membrane</keyword>
<feature type="transmembrane region" description="Helical" evidence="6">
    <location>
        <begin position="105"/>
        <end position="123"/>
    </location>
</feature>
<dbReference type="AlphaFoldDB" id="A0A8J7PI35"/>
<reference evidence="8" key="1">
    <citation type="submission" date="2021-02" db="EMBL/GenBank/DDBJ databases">
        <title>Genome-Resolved Metagenomics of a Microbial Community Performing Photosynthetic Biological Nutrient Removal.</title>
        <authorList>
            <person name="Mcdaniel E.A."/>
        </authorList>
    </citation>
    <scope>NUCLEOTIDE SEQUENCE</scope>
    <source>
        <strain evidence="8">UWPOB_OBS1</strain>
    </source>
</reference>
<keyword evidence="3 6" id="KW-0812">Transmembrane</keyword>
<dbReference type="GO" id="GO:0005886">
    <property type="term" value="C:plasma membrane"/>
    <property type="evidence" value="ECO:0007669"/>
    <property type="project" value="UniProtKB-SubCell"/>
</dbReference>
<evidence type="ECO:0000256" key="3">
    <source>
        <dbReference type="ARBA" id="ARBA00022692"/>
    </source>
</evidence>
<feature type="transmembrane region" description="Helical" evidence="6">
    <location>
        <begin position="143"/>
        <end position="161"/>
    </location>
</feature>
<keyword evidence="4 6" id="KW-1133">Transmembrane helix</keyword>
<gene>
    <name evidence="8" type="ORF">J0M35_15630</name>
</gene>
<evidence type="ECO:0000256" key="4">
    <source>
        <dbReference type="ARBA" id="ARBA00022989"/>
    </source>
</evidence>
<dbReference type="InterPro" id="IPR051211">
    <property type="entry name" value="PG_lysyltransferase"/>
</dbReference>
<dbReference type="PANTHER" id="PTHR34697">
    <property type="entry name" value="PHOSPHATIDYLGLYCEROL LYSYLTRANSFERASE"/>
    <property type="match status" value="1"/>
</dbReference>
<dbReference type="GO" id="GO:0055091">
    <property type="term" value="P:phospholipid homeostasis"/>
    <property type="evidence" value="ECO:0007669"/>
    <property type="project" value="TreeGrafter"/>
</dbReference>
<evidence type="ECO:0000256" key="2">
    <source>
        <dbReference type="ARBA" id="ARBA00022475"/>
    </source>
</evidence>
<feature type="transmembrane region" description="Helical" evidence="6">
    <location>
        <begin position="74"/>
        <end position="93"/>
    </location>
</feature>
<evidence type="ECO:0000256" key="6">
    <source>
        <dbReference type="SAM" id="Phobius"/>
    </source>
</evidence>
<keyword evidence="2" id="KW-1003">Cell membrane</keyword>
<proteinExistence type="predicted"/>
<evidence type="ECO:0000313" key="8">
    <source>
        <dbReference type="EMBL" id="MBN8661797.1"/>
    </source>
</evidence>
<feature type="domain" description="Phosphatidylglycerol lysyltransferase C-terminal" evidence="7">
    <location>
        <begin position="241"/>
        <end position="538"/>
    </location>
</feature>
<protein>
    <submittedName>
        <fullName evidence="8">DUF2156 domain-containing protein</fullName>
    </submittedName>
</protein>
<accession>A0A8J7PI35</accession>
<feature type="transmembrane region" description="Helical" evidence="6">
    <location>
        <begin position="45"/>
        <end position="65"/>
    </location>
</feature>
<feature type="transmembrane region" description="Helical" evidence="6">
    <location>
        <begin position="200"/>
        <end position="221"/>
    </location>
</feature>
<comment type="subcellular location">
    <subcellularLocation>
        <location evidence="1">Cell membrane</location>
        <topology evidence="1">Multi-pass membrane protein</topology>
    </subcellularLocation>
</comment>